<evidence type="ECO:0000256" key="9">
    <source>
        <dbReference type="SAM" id="Phobius"/>
    </source>
</evidence>
<dbReference type="SUPFAM" id="SSF81321">
    <property type="entry name" value="Family A G protein-coupled receptor-like"/>
    <property type="match status" value="1"/>
</dbReference>
<name>A0A914W1R6_9BILA</name>
<dbReference type="AlphaFoldDB" id="A0A914W1R6"/>
<keyword evidence="8" id="KW-0807">Transducer</keyword>
<dbReference type="PANTHER" id="PTHR24230:SF120">
    <property type="entry name" value="G-PROTEIN COUPLED RECEPTOR DAF-38"/>
    <property type="match status" value="1"/>
</dbReference>
<dbReference type="Gene3D" id="1.20.1070.10">
    <property type="entry name" value="Rhodopsin 7-helix transmembrane proteins"/>
    <property type="match status" value="1"/>
</dbReference>
<accession>A0A914W1R6</accession>
<feature type="transmembrane region" description="Helical" evidence="9">
    <location>
        <begin position="22"/>
        <end position="43"/>
    </location>
</feature>
<keyword evidence="11" id="KW-1185">Reference proteome</keyword>
<evidence type="ECO:0000256" key="3">
    <source>
        <dbReference type="ARBA" id="ARBA00022692"/>
    </source>
</evidence>
<evidence type="ECO:0000313" key="12">
    <source>
        <dbReference type="WBParaSite" id="PSAMB.scaffold283size59227.g4378.t1"/>
    </source>
</evidence>
<dbReference type="WBParaSite" id="PSAMB.scaffold283size59227.g4378.t1">
    <property type="protein sequence ID" value="PSAMB.scaffold283size59227.g4378.t1"/>
    <property type="gene ID" value="PSAMB.scaffold283size59227.g4378"/>
</dbReference>
<feature type="transmembrane region" description="Helical" evidence="9">
    <location>
        <begin position="332"/>
        <end position="353"/>
    </location>
</feature>
<keyword evidence="7" id="KW-0675">Receptor</keyword>
<organism evidence="11 12">
    <name type="scientific">Plectus sambesii</name>
    <dbReference type="NCBI Taxonomy" id="2011161"/>
    <lineage>
        <taxon>Eukaryota</taxon>
        <taxon>Metazoa</taxon>
        <taxon>Ecdysozoa</taxon>
        <taxon>Nematoda</taxon>
        <taxon>Chromadorea</taxon>
        <taxon>Plectida</taxon>
        <taxon>Plectina</taxon>
        <taxon>Plectoidea</taxon>
        <taxon>Plectidae</taxon>
        <taxon>Plectus</taxon>
    </lineage>
</organism>
<dbReference type="GO" id="GO:0008528">
    <property type="term" value="F:G protein-coupled peptide receptor activity"/>
    <property type="evidence" value="ECO:0007669"/>
    <property type="project" value="TreeGrafter"/>
</dbReference>
<dbReference type="PANTHER" id="PTHR24230">
    <property type="entry name" value="G-PROTEIN COUPLED RECEPTOR"/>
    <property type="match status" value="1"/>
</dbReference>
<evidence type="ECO:0000256" key="8">
    <source>
        <dbReference type="ARBA" id="ARBA00023224"/>
    </source>
</evidence>
<evidence type="ECO:0000256" key="1">
    <source>
        <dbReference type="ARBA" id="ARBA00004651"/>
    </source>
</evidence>
<evidence type="ECO:0000256" key="7">
    <source>
        <dbReference type="ARBA" id="ARBA00023170"/>
    </source>
</evidence>
<evidence type="ECO:0000256" key="4">
    <source>
        <dbReference type="ARBA" id="ARBA00022989"/>
    </source>
</evidence>
<evidence type="ECO:0000256" key="5">
    <source>
        <dbReference type="ARBA" id="ARBA00023040"/>
    </source>
</evidence>
<keyword evidence="4 9" id="KW-1133">Transmembrane helix</keyword>
<feature type="transmembrane region" description="Helical" evidence="9">
    <location>
        <begin position="373"/>
        <end position="391"/>
    </location>
</feature>
<feature type="transmembrane region" description="Helical" evidence="9">
    <location>
        <begin position="229"/>
        <end position="250"/>
    </location>
</feature>
<dbReference type="PRINTS" id="PR00237">
    <property type="entry name" value="GPCRRHODOPSN"/>
</dbReference>
<evidence type="ECO:0000313" key="11">
    <source>
        <dbReference type="Proteomes" id="UP000887566"/>
    </source>
</evidence>
<protein>
    <submittedName>
        <fullName evidence="12">G-protein coupled receptors family 1 profile domain-containing protein</fullName>
    </submittedName>
</protein>
<evidence type="ECO:0000259" key="10">
    <source>
        <dbReference type="PROSITE" id="PS50262"/>
    </source>
</evidence>
<keyword evidence="6 9" id="KW-0472">Membrane</keyword>
<sequence>MNNSSDDNVTSEYTLEHLTSDYIEIVATILITAVGLPINLYVGCKLWRTYSRYTATHQPRELKMVMVTLKLHLTLANLLVLLLYCPWKVVWLITYQWKIGGDLGCRLLQFCWLFAFCISSNIVVCIAVDRARIVWKLCNIAKDAKALTTIASSSQKFVRRLLVGAWTLAFLCSVPQVVVWRHVTLAGWEQCATVWAINRALIEQRMISENDPSLASWTLSTRWANAYQVFHVCTVFWLPFSIVLISYVFILSNLVRFACVPYTDLRMSLSTSQYSRPFDDCTQAAEERGEEKCHPQLRPVPSEVMLRPNVVVVTKRRTSRLPVWRTQMRSRVFRTTALVVICYSLCWLPYNVISLARLLDEGVAQLLSENFEWLKVVILLSAVLNPFIYGFRE</sequence>
<feature type="domain" description="G-protein coupled receptors family 1 profile" evidence="10">
    <location>
        <begin position="38"/>
        <end position="389"/>
    </location>
</feature>
<dbReference type="GO" id="GO:0007218">
    <property type="term" value="P:neuropeptide signaling pathway"/>
    <property type="evidence" value="ECO:0007669"/>
    <property type="project" value="TreeGrafter"/>
</dbReference>
<feature type="transmembrane region" description="Helical" evidence="9">
    <location>
        <begin position="161"/>
        <end position="180"/>
    </location>
</feature>
<keyword evidence="3 9" id="KW-0812">Transmembrane</keyword>
<evidence type="ECO:0000256" key="6">
    <source>
        <dbReference type="ARBA" id="ARBA00023136"/>
    </source>
</evidence>
<evidence type="ECO:0000256" key="2">
    <source>
        <dbReference type="ARBA" id="ARBA00022475"/>
    </source>
</evidence>
<comment type="subcellular location">
    <subcellularLocation>
        <location evidence="1">Cell membrane</location>
        <topology evidence="1">Multi-pass membrane protein</topology>
    </subcellularLocation>
</comment>
<dbReference type="Pfam" id="PF00001">
    <property type="entry name" value="7tm_1"/>
    <property type="match status" value="1"/>
</dbReference>
<dbReference type="PROSITE" id="PS50262">
    <property type="entry name" value="G_PROTEIN_RECEP_F1_2"/>
    <property type="match status" value="1"/>
</dbReference>
<dbReference type="InterPro" id="IPR000276">
    <property type="entry name" value="GPCR_Rhodpsn"/>
</dbReference>
<dbReference type="InterPro" id="IPR017452">
    <property type="entry name" value="GPCR_Rhodpsn_7TM"/>
</dbReference>
<proteinExistence type="predicted"/>
<feature type="transmembrane region" description="Helical" evidence="9">
    <location>
        <begin position="64"/>
        <end position="87"/>
    </location>
</feature>
<dbReference type="GO" id="GO:0005886">
    <property type="term" value="C:plasma membrane"/>
    <property type="evidence" value="ECO:0007669"/>
    <property type="project" value="UniProtKB-SubCell"/>
</dbReference>
<reference evidence="12" key="1">
    <citation type="submission" date="2022-11" db="UniProtKB">
        <authorList>
            <consortium name="WormBaseParasite"/>
        </authorList>
    </citation>
    <scope>IDENTIFICATION</scope>
</reference>
<keyword evidence="5" id="KW-0297">G-protein coupled receptor</keyword>
<keyword evidence="2" id="KW-1003">Cell membrane</keyword>
<dbReference type="Proteomes" id="UP000887566">
    <property type="component" value="Unplaced"/>
</dbReference>
<feature type="transmembrane region" description="Helical" evidence="9">
    <location>
        <begin position="107"/>
        <end position="128"/>
    </location>
</feature>